<feature type="domain" description="Phospholipase D-like" evidence="1">
    <location>
        <begin position="28"/>
        <end position="143"/>
    </location>
</feature>
<sequence length="333" mass="36937">MTKLIYHDPSVAPGSASAFDRTIMEIVAGQSVLIACPYLNRAILERILERSDKEWRLLTDVEELFRSLTVSGRKQFEAFINDHRSNVRHVSRLHAKVIIAGNNAVVGSANFTRSGMTQRTEMAVVLSSGETVEELRRWFNVLWERSAEVGASELAMLVKTLPADLPHPVETPPLLSSPGVVVETTLVSAMARRSGRWSEAAFFGRVVERWPGLLEAHSTLRDQLKRAGCAVFRGDGPTLATYHIVAPGTDLDVAWVYENGTVYVRWSKLRVFGDDVINAYQSLWGDLIDPTKPDGTDKIDGCNLSAGLNPESIPLIESNLLRLGEMIRGRKRT</sequence>
<protein>
    <recommendedName>
        <fullName evidence="1">Phospholipase D-like domain-containing protein</fullName>
    </recommendedName>
</protein>
<dbReference type="EMBL" id="CP036274">
    <property type="protein sequence ID" value="QDU29554.1"/>
    <property type="molecule type" value="Genomic_DNA"/>
</dbReference>
<dbReference type="Gene3D" id="3.30.870.10">
    <property type="entry name" value="Endonuclease Chain A"/>
    <property type="match status" value="1"/>
</dbReference>
<gene>
    <name evidence="2" type="ORF">ETAA8_46680</name>
</gene>
<dbReference type="Pfam" id="PF13091">
    <property type="entry name" value="PLDc_2"/>
    <property type="match status" value="1"/>
</dbReference>
<dbReference type="SUPFAM" id="SSF56024">
    <property type="entry name" value="Phospholipase D/nuclease"/>
    <property type="match status" value="1"/>
</dbReference>
<dbReference type="Proteomes" id="UP000315017">
    <property type="component" value="Chromosome"/>
</dbReference>
<dbReference type="RefSeq" id="WP_202921189.1">
    <property type="nucleotide sequence ID" value="NZ_CP036274.1"/>
</dbReference>
<dbReference type="KEGG" id="aagg:ETAA8_46680"/>
<dbReference type="InterPro" id="IPR025202">
    <property type="entry name" value="PLD-like_dom"/>
</dbReference>
<dbReference type="AlphaFoldDB" id="A0A517YH38"/>
<reference evidence="2 3" key="1">
    <citation type="submission" date="2019-02" db="EMBL/GenBank/DDBJ databases">
        <title>Deep-cultivation of Planctomycetes and their phenomic and genomic characterization uncovers novel biology.</title>
        <authorList>
            <person name="Wiegand S."/>
            <person name="Jogler M."/>
            <person name="Boedeker C."/>
            <person name="Pinto D."/>
            <person name="Vollmers J."/>
            <person name="Rivas-Marin E."/>
            <person name="Kohn T."/>
            <person name="Peeters S.H."/>
            <person name="Heuer A."/>
            <person name="Rast P."/>
            <person name="Oberbeckmann S."/>
            <person name="Bunk B."/>
            <person name="Jeske O."/>
            <person name="Meyerdierks A."/>
            <person name="Storesund J.E."/>
            <person name="Kallscheuer N."/>
            <person name="Luecker S."/>
            <person name="Lage O.M."/>
            <person name="Pohl T."/>
            <person name="Merkel B.J."/>
            <person name="Hornburger P."/>
            <person name="Mueller R.-W."/>
            <person name="Bruemmer F."/>
            <person name="Labrenz M."/>
            <person name="Spormann A.M."/>
            <person name="Op den Camp H."/>
            <person name="Overmann J."/>
            <person name="Amann R."/>
            <person name="Jetten M.S.M."/>
            <person name="Mascher T."/>
            <person name="Medema M.H."/>
            <person name="Devos D.P."/>
            <person name="Kaster A.-K."/>
            <person name="Ovreas L."/>
            <person name="Rohde M."/>
            <person name="Galperin M.Y."/>
            <person name="Jogler C."/>
        </authorList>
    </citation>
    <scope>NUCLEOTIDE SEQUENCE [LARGE SCALE GENOMIC DNA]</scope>
    <source>
        <strain evidence="2 3">ETA_A8</strain>
    </source>
</reference>
<accession>A0A517YH38</accession>
<evidence type="ECO:0000313" key="3">
    <source>
        <dbReference type="Proteomes" id="UP000315017"/>
    </source>
</evidence>
<name>A0A517YH38_9BACT</name>
<proteinExistence type="predicted"/>
<evidence type="ECO:0000259" key="1">
    <source>
        <dbReference type="Pfam" id="PF13091"/>
    </source>
</evidence>
<evidence type="ECO:0000313" key="2">
    <source>
        <dbReference type="EMBL" id="QDU29554.1"/>
    </source>
</evidence>
<organism evidence="2 3">
    <name type="scientific">Anatilimnocola aggregata</name>
    <dbReference type="NCBI Taxonomy" id="2528021"/>
    <lineage>
        <taxon>Bacteria</taxon>
        <taxon>Pseudomonadati</taxon>
        <taxon>Planctomycetota</taxon>
        <taxon>Planctomycetia</taxon>
        <taxon>Pirellulales</taxon>
        <taxon>Pirellulaceae</taxon>
        <taxon>Anatilimnocola</taxon>
    </lineage>
</organism>
<keyword evidence="3" id="KW-1185">Reference proteome</keyword>